<accession>A0A0B3BVL0</accession>
<name>A0A0B3BVL0_9PSED</name>
<evidence type="ECO:0000313" key="2">
    <source>
        <dbReference type="Proteomes" id="UP000030980"/>
    </source>
</evidence>
<proteinExistence type="predicted"/>
<evidence type="ECO:0000313" key="1">
    <source>
        <dbReference type="EMBL" id="KHO66655.1"/>
    </source>
</evidence>
<dbReference type="Pfam" id="PF06891">
    <property type="entry name" value="P2_Phage_GpR"/>
    <property type="match status" value="1"/>
</dbReference>
<reference evidence="1 2" key="1">
    <citation type="submission" date="2014-11" db="EMBL/GenBank/DDBJ databases">
        <title>Genome sequence of Pseudomonas tuomuerensis JCM 14085.</title>
        <authorList>
            <person name="Shin S.-K."/>
            <person name="Yi H."/>
        </authorList>
    </citation>
    <scope>NUCLEOTIDE SEQUENCE [LARGE SCALE GENOMIC DNA]</scope>
    <source>
        <strain evidence="1 2">JCM 14085</strain>
    </source>
</reference>
<dbReference type="OrthoDB" id="8564199at2"/>
<gene>
    <name evidence="1" type="ORF">PT85_03660</name>
</gene>
<organism evidence="1 2">
    <name type="scientific">Pseudomonas flexibilis</name>
    <dbReference type="NCBI Taxonomy" id="706570"/>
    <lineage>
        <taxon>Bacteria</taxon>
        <taxon>Pseudomonadati</taxon>
        <taxon>Pseudomonadota</taxon>
        <taxon>Gammaproteobacteria</taxon>
        <taxon>Pseudomonadales</taxon>
        <taxon>Pseudomonadaceae</taxon>
        <taxon>Pseudomonas</taxon>
    </lineage>
</organism>
<sequence>MNKHGSLRDHLQAAVPQLRHRKDSLLVFIDSGSLRCTAAPGLSFEYQYDLNVVLTDFPGHPDAVMIPLLAWVGTHQRELLENLDKANGSIKFEAEILSNKSVDLSITLPLTERVIVKKQADGTLQVTHPDEPQPEPYLEARHWQLIANGEPLADWDSPEAPA</sequence>
<protein>
    <submittedName>
        <fullName evidence="1">Tail protein</fullName>
    </submittedName>
</protein>
<keyword evidence="2" id="KW-1185">Reference proteome</keyword>
<dbReference type="RefSeq" id="WP_039605933.1">
    <property type="nucleotide sequence ID" value="NZ_FMUP01000005.1"/>
</dbReference>
<dbReference type="AlphaFoldDB" id="A0A0B3BVL0"/>
<dbReference type="STRING" id="706570.PT85_03660"/>
<dbReference type="EMBL" id="JTAK01000001">
    <property type="protein sequence ID" value="KHO66655.1"/>
    <property type="molecule type" value="Genomic_DNA"/>
</dbReference>
<dbReference type="InterPro" id="IPR009678">
    <property type="entry name" value="Phage_tail_completion_R"/>
</dbReference>
<dbReference type="Proteomes" id="UP000030980">
    <property type="component" value="Unassembled WGS sequence"/>
</dbReference>
<comment type="caution">
    <text evidence="1">The sequence shown here is derived from an EMBL/GenBank/DDBJ whole genome shotgun (WGS) entry which is preliminary data.</text>
</comment>